<evidence type="ECO:0000313" key="6">
    <source>
        <dbReference type="Proteomes" id="UP000324585"/>
    </source>
</evidence>
<accession>A0A5J4Z1H1</accession>
<evidence type="ECO:0000259" key="4">
    <source>
        <dbReference type="SMART" id="SM00657"/>
    </source>
</evidence>
<dbReference type="Proteomes" id="UP000324585">
    <property type="component" value="Unassembled WGS sequence"/>
</dbReference>
<comment type="similarity">
    <text evidence="3">Belongs to the eukaryotic RPB4 RNA polymerase subunit family.</text>
</comment>
<feature type="domain" description="RNA polymerase Rpb4/RPC9 core" evidence="4">
    <location>
        <begin position="27"/>
        <end position="162"/>
    </location>
</feature>
<evidence type="ECO:0000313" key="5">
    <source>
        <dbReference type="EMBL" id="KAA8497749.1"/>
    </source>
</evidence>
<evidence type="ECO:0000256" key="3">
    <source>
        <dbReference type="ARBA" id="ARBA00025724"/>
    </source>
</evidence>
<dbReference type="InterPro" id="IPR038324">
    <property type="entry name" value="Rpb4/RPC9_sf"/>
</dbReference>
<dbReference type="GO" id="GO:0000166">
    <property type="term" value="F:nucleotide binding"/>
    <property type="evidence" value="ECO:0007669"/>
    <property type="project" value="InterPro"/>
</dbReference>
<dbReference type="SUPFAM" id="SSF47819">
    <property type="entry name" value="HRDC-like"/>
    <property type="match status" value="1"/>
</dbReference>
<organism evidence="5 6">
    <name type="scientific">Porphyridium purpureum</name>
    <name type="common">Red alga</name>
    <name type="synonym">Porphyridium cruentum</name>
    <dbReference type="NCBI Taxonomy" id="35688"/>
    <lineage>
        <taxon>Eukaryota</taxon>
        <taxon>Rhodophyta</taxon>
        <taxon>Bangiophyceae</taxon>
        <taxon>Porphyridiales</taxon>
        <taxon>Porphyridiaceae</taxon>
        <taxon>Porphyridium</taxon>
    </lineage>
</organism>
<keyword evidence="2" id="KW-0539">Nucleus</keyword>
<evidence type="ECO:0000256" key="1">
    <source>
        <dbReference type="ARBA" id="ARBA00004123"/>
    </source>
</evidence>
<dbReference type="InterPro" id="IPR010997">
    <property type="entry name" value="HRDC-like_sf"/>
</dbReference>
<dbReference type="InterPro" id="IPR006590">
    <property type="entry name" value="RNA_pol_Rpb4/RPC9_core"/>
</dbReference>
<dbReference type="AlphaFoldDB" id="A0A5J4Z1H1"/>
<dbReference type="PANTHER" id="PTHR21297">
    <property type="entry name" value="DNA-DIRECTED RNA POLYMERASE II"/>
    <property type="match status" value="1"/>
</dbReference>
<dbReference type="GO" id="GO:0005634">
    <property type="term" value="C:nucleus"/>
    <property type="evidence" value="ECO:0007669"/>
    <property type="project" value="UniProtKB-SubCell"/>
</dbReference>
<dbReference type="InterPro" id="IPR005574">
    <property type="entry name" value="Rpb4/RPC9"/>
</dbReference>
<dbReference type="OrthoDB" id="1829at2759"/>
<dbReference type="Pfam" id="PF03874">
    <property type="entry name" value="RNA_pol_Rpb4"/>
    <property type="match status" value="1"/>
</dbReference>
<dbReference type="Gene3D" id="1.20.1250.40">
    <property type="match status" value="1"/>
</dbReference>
<name>A0A5J4Z1H1_PORPP</name>
<dbReference type="EMBL" id="VRMN01000001">
    <property type="protein sequence ID" value="KAA8497749.1"/>
    <property type="molecule type" value="Genomic_DNA"/>
</dbReference>
<evidence type="ECO:0000256" key="2">
    <source>
        <dbReference type="ARBA" id="ARBA00023242"/>
    </source>
</evidence>
<dbReference type="GO" id="GO:0000428">
    <property type="term" value="C:DNA-directed RNA polymerase complex"/>
    <property type="evidence" value="ECO:0007669"/>
    <property type="project" value="UniProtKB-KW"/>
</dbReference>
<comment type="subcellular location">
    <subcellularLocation>
        <location evidence="1">Nucleus</location>
    </subcellularLocation>
</comment>
<protein>
    <submittedName>
        <fullName evidence="5">DNA-directed RNA polymerase II subunit RPB4</fullName>
    </submittedName>
</protein>
<reference evidence="6" key="1">
    <citation type="journal article" date="2019" name="Nat. Commun.">
        <title>Expansion of phycobilisome linker gene families in mesophilic red algae.</title>
        <authorList>
            <person name="Lee J."/>
            <person name="Kim D."/>
            <person name="Bhattacharya D."/>
            <person name="Yoon H.S."/>
        </authorList>
    </citation>
    <scope>NUCLEOTIDE SEQUENCE [LARGE SCALE GENOMIC DNA]</scope>
    <source>
        <strain evidence="6">CCMP 1328</strain>
    </source>
</reference>
<keyword evidence="5" id="KW-0240">DNA-directed RNA polymerase</keyword>
<dbReference type="InterPro" id="IPR045222">
    <property type="entry name" value="Rpb4-like"/>
</dbReference>
<keyword evidence="5" id="KW-0804">Transcription</keyword>
<comment type="caution">
    <text evidence="5">The sequence shown here is derived from an EMBL/GenBank/DDBJ whole genome shotgun (WGS) entry which is preliminary data.</text>
</comment>
<gene>
    <name evidence="5" type="ORF">FVE85_5334</name>
</gene>
<dbReference type="GO" id="GO:0006352">
    <property type="term" value="P:DNA-templated transcription initiation"/>
    <property type="evidence" value="ECO:0007669"/>
    <property type="project" value="InterPro"/>
</dbReference>
<keyword evidence="6" id="KW-1185">Reference proteome</keyword>
<dbReference type="SMART" id="SM00657">
    <property type="entry name" value="RPOL4c"/>
    <property type="match status" value="1"/>
</dbReference>
<proteinExistence type="inferred from homology"/>
<sequence length="162" mass="18425">MNAGFRNGPHARVTTQGEDATELRFGPEFDAPSASYRALAYHEVAEVLRMREEIVRKEGVPPEKLYPPVDRENQRFHTARKHAHRFDNIKKSEACAAIRRTITTETDARGEPRFHPFEVAQIMNLMPEDAEEARGLIPSLQKKVDLDDDVLNHLLSAIRALV</sequence>